<keyword evidence="2" id="KW-1185">Reference proteome</keyword>
<evidence type="ECO:0000313" key="1">
    <source>
        <dbReference type="EMBL" id="SNW61949.1"/>
    </source>
</evidence>
<organism evidence="1">
    <name type="scientific">Orpheovirus IHUMI-LCC2</name>
    <dbReference type="NCBI Taxonomy" id="2023057"/>
    <lineage>
        <taxon>Viruses</taxon>
        <taxon>Varidnaviria</taxon>
        <taxon>Bamfordvirae</taxon>
        <taxon>Nucleocytoviricota</taxon>
        <taxon>Megaviricetes</taxon>
        <taxon>Pimascovirales</taxon>
        <taxon>Ocovirineae</taxon>
        <taxon>Orpheoviridae</taxon>
        <taxon>Alphaorpheovirus</taxon>
        <taxon>Alphaorpheovirus massiliense</taxon>
    </lineage>
</organism>
<reference evidence="1" key="1">
    <citation type="submission" date="2017-08" db="EMBL/GenBank/DDBJ databases">
        <authorList>
            <consortium name="Urmite Genomes"/>
        </authorList>
    </citation>
    <scope>NUCLEOTIDE SEQUENCE [LARGE SCALE GENOMIC DNA]</scope>
    <source>
        <strain evidence="1">IHUMI-LCC2</strain>
    </source>
</reference>
<sequence>MIRNLTADVYKSEILDKLNSKDLISLAESNKSDSQFVDTYITSILEGYEYAPLPYYTSKSNIGKRIESVTYYNYLPRLSREFYSDHWNLLTTIRSNDTKGLNHLLSTSSVLSTSILYFQYPIRLAARYGNTDIYNIIMNYLNKNFNKDIIYTSLSLWFVNGYLEGQGDNLDNEYINFIRNIDVAYIDYYPNLHLCDHERIKRLYELESNSGYSAYLLLYYYILSGEEGYPNADKELIMTVRNVLFLGKLPNREIQSHAAFSLVGQTYVTHTEISDVNPGEVVDDEESEDEKIERDANSVEIYLSLYDFLYQWYDMSLEVLLEYINIGQAITSIMAFVSISREDRYIINRVMSRMEDYFHYTVATYDFMEKSNLYDKNMDKLSKFLYPQIPNKDVIYIYYSYSPV</sequence>
<name>A0A2I2L398_9VIRU</name>
<dbReference type="GeneID" id="35382229"/>
<protein>
    <submittedName>
        <fullName evidence="1">Uncharacterized protein</fullName>
    </submittedName>
</protein>
<dbReference type="KEGG" id="vg:35382229"/>
<proteinExistence type="predicted"/>
<dbReference type="EMBL" id="LT906555">
    <property type="protein sequence ID" value="SNW61949.1"/>
    <property type="molecule type" value="Genomic_DNA"/>
</dbReference>
<accession>A0A2I2L398</accession>
<dbReference type="Proteomes" id="UP000236316">
    <property type="component" value="Segment"/>
</dbReference>
<evidence type="ECO:0000313" key="2">
    <source>
        <dbReference type="Proteomes" id="UP000236316"/>
    </source>
</evidence>
<gene>
    <name evidence="1" type="ORF">ORPV_45</name>
</gene>
<dbReference type="RefSeq" id="YP_009448251.1">
    <property type="nucleotide sequence ID" value="NC_036594.1"/>
</dbReference>